<comment type="caution">
    <text evidence="2">The sequence shown here is derived from an EMBL/GenBank/DDBJ whole genome shotgun (WGS) entry which is preliminary data.</text>
</comment>
<accession>A0ABN7UTE0</accession>
<gene>
    <name evidence="2" type="ORF">GMARGA_LOCUS10351</name>
</gene>
<evidence type="ECO:0000313" key="3">
    <source>
        <dbReference type="Proteomes" id="UP000789901"/>
    </source>
</evidence>
<feature type="compositionally biased region" description="Polar residues" evidence="1">
    <location>
        <begin position="139"/>
        <end position="157"/>
    </location>
</feature>
<proteinExistence type="predicted"/>
<protein>
    <submittedName>
        <fullName evidence="2">28472_t:CDS:1</fullName>
    </submittedName>
</protein>
<evidence type="ECO:0000256" key="1">
    <source>
        <dbReference type="SAM" id="MobiDB-lite"/>
    </source>
</evidence>
<feature type="region of interest" description="Disordered" evidence="1">
    <location>
        <begin position="103"/>
        <end position="163"/>
    </location>
</feature>
<sequence length="163" mass="17743">LQVSEASKALQVLEVSQVSEALQVSEVLQVSEALQVLEALQALQLFLPHTEPNLPSAKRPKTVLPYSLASKSTTECGNLGLPPTMLQMISLALITTSITTIVRKNDPSPNPQITTPRSLPDLPSCNHRLDNIPVRPLNRNDSNSNKMETKSNTTIESNDIGPR</sequence>
<name>A0ABN7UTE0_GIGMA</name>
<reference evidence="2 3" key="1">
    <citation type="submission" date="2021-06" db="EMBL/GenBank/DDBJ databases">
        <authorList>
            <person name="Kallberg Y."/>
            <person name="Tangrot J."/>
            <person name="Rosling A."/>
        </authorList>
    </citation>
    <scope>NUCLEOTIDE SEQUENCE [LARGE SCALE GENOMIC DNA]</scope>
    <source>
        <strain evidence="2 3">120-4 pot B 10/14</strain>
    </source>
</reference>
<organism evidence="2 3">
    <name type="scientific">Gigaspora margarita</name>
    <dbReference type="NCBI Taxonomy" id="4874"/>
    <lineage>
        <taxon>Eukaryota</taxon>
        <taxon>Fungi</taxon>
        <taxon>Fungi incertae sedis</taxon>
        <taxon>Mucoromycota</taxon>
        <taxon>Glomeromycotina</taxon>
        <taxon>Glomeromycetes</taxon>
        <taxon>Diversisporales</taxon>
        <taxon>Gigasporaceae</taxon>
        <taxon>Gigaspora</taxon>
    </lineage>
</organism>
<dbReference type="EMBL" id="CAJVQB010005778">
    <property type="protein sequence ID" value="CAG8669728.1"/>
    <property type="molecule type" value="Genomic_DNA"/>
</dbReference>
<feature type="non-terminal residue" evidence="2">
    <location>
        <position position="1"/>
    </location>
</feature>
<dbReference type="Proteomes" id="UP000789901">
    <property type="component" value="Unassembled WGS sequence"/>
</dbReference>
<keyword evidence="3" id="KW-1185">Reference proteome</keyword>
<evidence type="ECO:0000313" key="2">
    <source>
        <dbReference type="EMBL" id="CAG8669728.1"/>
    </source>
</evidence>